<evidence type="ECO:0000313" key="6">
    <source>
        <dbReference type="Proteomes" id="UP001629113"/>
    </source>
</evidence>
<dbReference type="PANTHER" id="PTHR43248:SF25">
    <property type="entry name" value="AB HYDROLASE-1 DOMAIN-CONTAINING PROTEIN-RELATED"/>
    <property type="match status" value="1"/>
</dbReference>
<dbReference type="SUPFAM" id="SSF53474">
    <property type="entry name" value="alpha/beta-Hydrolases"/>
    <property type="match status" value="1"/>
</dbReference>
<proteinExistence type="inferred from homology"/>
<dbReference type="Pfam" id="PF00561">
    <property type="entry name" value="Abhydrolase_1"/>
    <property type="match status" value="1"/>
</dbReference>
<dbReference type="EMBL" id="JBFCZG010000001">
    <property type="protein sequence ID" value="KAL3426826.1"/>
    <property type="molecule type" value="Genomic_DNA"/>
</dbReference>
<organism evidence="5 6">
    <name type="scientific">Phlyctema vagabunda</name>
    <dbReference type="NCBI Taxonomy" id="108571"/>
    <lineage>
        <taxon>Eukaryota</taxon>
        <taxon>Fungi</taxon>
        <taxon>Dikarya</taxon>
        <taxon>Ascomycota</taxon>
        <taxon>Pezizomycotina</taxon>
        <taxon>Leotiomycetes</taxon>
        <taxon>Helotiales</taxon>
        <taxon>Dermateaceae</taxon>
        <taxon>Phlyctema</taxon>
    </lineage>
</organism>
<dbReference type="InterPro" id="IPR000073">
    <property type="entry name" value="AB_hydrolase_1"/>
</dbReference>
<reference evidence="5 6" key="1">
    <citation type="submission" date="2024-06" db="EMBL/GenBank/DDBJ databases">
        <title>Complete genome of Phlyctema vagabunda strain 19-DSS-EL-015.</title>
        <authorList>
            <person name="Fiorenzani C."/>
        </authorList>
    </citation>
    <scope>NUCLEOTIDE SEQUENCE [LARGE SCALE GENOMIC DNA]</scope>
    <source>
        <strain evidence="5 6">19-DSS-EL-015</strain>
    </source>
</reference>
<feature type="non-terminal residue" evidence="5">
    <location>
        <position position="1"/>
    </location>
</feature>
<evidence type="ECO:0000259" key="4">
    <source>
        <dbReference type="Pfam" id="PF08386"/>
    </source>
</evidence>
<evidence type="ECO:0000256" key="1">
    <source>
        <dbReference type="ARBA" id="ARBA00010088"/>
    </source>
</evidence>
<comment type="caution">
    <text evidence="5">The sequence shown here is derived from an EMBL/GenBank/DDBJ whole genome shotgun (WGS) entry which is preliminary data.</text>
</comment>
<gene>
    <name evidence="5" type="ORF">PVAG01_00335</name>
</gene>
<sequence length="447" mass="49769">ATTPQAHCWDGPQEERIWEINRLGLVNSHPGVLYDLYARQSLSNRHCEAKLGNITQFLGTASVARDMLAILEETGYEKIRYMGFSYGTLLGGTFAAMFPDRIERMVNDGNVHYAEWYNSTGIHFVEGTDAVMLAFYDLCHLSGPEKCAFHAPAPEDIFFRLEDLYDRLRRTPLQVLPSLEVENQIAGKPVVTEPELISYSDVKFAVIMSLYQPVLFFPELARALAALEEGDGIPFLEMVISRGYRQDKFSCNCGNQVICPGSYQEDWPLKAVGNVDAANLVKCSEGAVAADNDSLEQIEAYYAELEKVSPLAAPVMFNFRVACAGWKSRTKWKATIPLDARTSYPILFIANTADNITPLGSAIHNSRSFRDSVVLTQKSYGHASTSTPSKCTAYYRLAYFQNGTLPADGTICETDIEPFGSDLNVLEYDENDEMAEALRSLMLLNVT</sequence>
<dbReference type="Pfam" id="PF08386">
    <property type="entry name" value="Abhydrolase_4"/>
    <property type="match status" value="1"/>
</dbReference>
<evidence type="ECO:0008006" key="7">
    <source>
        <dbReference type="Google" id="ProtNLM"/>
    </source>
</evidence>
<keyword evidence="6" id="KW-1185">Reference proteome</keyword>
<dbReference type="Proteomes" id="UP001629113">
    <property type="component" value="Unassembled WGS sequence"/>
</dbReference>
<dbReference type="Gene3D" id="3.40.50.1820">
    <property type="entry name" value="alpha/beta hydrolase"/>
    <property type="match status" value="1"/>
</dbReference>
<feature type="domain" description="Peptidase S33 tripeptidyl aminopeptidase-like C-terminal" evidence="4">
    <location>
        <begin position="310"/>
        <end position="412"/>
    </location>
</feature>
<accession>A0ABR4PU27</accession>
<keyword evidence="2" id="KW-0378">Hydrolase</keyword>
<evidence type="ECO:0000313" key="5">
    <source>
        <dbReference type="EMBL" id="KAL3426826.1"/>
    </source>
</evidence>
<dbReference type="PANTHER" id="PTHR43248">
    <property type="entry name" value="2-SUCCINYL-6-HYDROXY-2,4-CYCLOHEXADIENE-1-CARBOXYLATE SYNTHASE"/>
    <property type="match status" value="1"/>
</dbReference>
<dbReference type="InterPro" id="IPR029058">
    <property type="entry name" value="AB_hydrolase_fold"/>
</dbReference>
<evidence type="ECO:0000259" key="3">
    <source>
        <dbReference type="Pfam" id="PF00561"/>
    </source>
</evidence>
<evidence type="ECO:0000256" key="2">
    <source>
        <dbReference type="ARBA" id="ARBA00022801"/>
    </source>
</evidence>
<dbReference type="InterPro" id="IPR013595">
    <property type="entry name" value="Pept_S33_TAP-like_C"/>
</dbReference>
<protein>
    <recommendedName>
        <fullName evidence="7">Peptidase S33 tripeptidyl aminopeptidase-like C-terminal domain-containing protein</fullName>
    </recommendedName>
</protein>
<dbReference type="InterPro" id="IPR051601">
    <property type="entry name" value="Serine_prot/Carboxylest_S33"/>
</dbReference>
<comment type="similarity">
    <text evidence="1">Belongs to the peptidase S33 family.</text>
</comment>
<feature type="domain" description="AB hydrolase-1" evidence="3">
    <location>
        <begin position="59"/>
        <end position="113"/>
    </location>
</feature>
<name>A0ABR4PU27_9HELO</name>